<dbReference type="EMBL" id="JBHSJJ010000027">
    <property type="protein sequence ID" value="MFC4875014.1"/>
    <property type="molecule type" value="Genomic_DNA"/>
</dbReference>
<dbReference type="NCBIfam" id="NF005057">
    <property type="entry name" value="PRK06464.1"/>
    <property type="match status" value="1"/>
</dbReference>
<dbReference type="NCBIfam" id="TIGR01418">
    <property type="entry name" value="PEP_synth"/>
    <property type="match status" value="1"/>
</dbReference>
<evidence type="ECO:0000256" key="8">
    <source>
        <dbReference type="ARBA" id="ARBA00022723"/>
    </source>
</evidence>
<dbReference type="PROSITE" id="PS00370">
    <property type="entry name" value="PEP_ENZYMES_PHOS_SITE"/>
    <property type="match status" value="1"/>
</dbReference>
<evidence type="ECO:0000256" key="1">
    <source>
        <dbReference type="ARBA" id="ARBA00001946"/>
    </source>
</evidence>
<evidence type="ECO:0000256" key="6">
    <source>
        <dbReference type="ARBA" id="ARBA00021623"/>
    </source>
</evidence>
<dbReference type="InterPro" id="IPR008279">
    <property type="entry name" value="PEP-util_enz_mobile_dom"/>
</dbReference>
<dbReference type="InterPro" id="IPR000121">
    <property type="entry name" value="PEP_util_C"/>
</dbReference>
<evidence type="ECO:0000256" key="3">
    <source>
        <dbReference type="ARBA" id="ARBA00004742"/>
    </source>
</evidence>
<evidence type="ECO:0000256" key="15">
    <source>
        <dbReference type="PIRNR" id="PIRNR000854"/>
    </source>
</evidence>
<dbReference type="Gene3D" id="3.30.470.20">
    <property type="entry name" value="ATP-grasp fold, B domain"/>
    <property type="match status" value="1"/>
</dbReference>
<keyword evidence="12 15" id="KW-0460">Magnesium</keyword>
<comment type="similarity">
    <text evidence="4 15">Belongs to the PEP-utilizing enzyme family.</text>
</comment>
<feature type="domain" description="PEP-utilising enzyme C-terminal" evidence="18">
    <location>
        <begin position="483"/>
        <end position="782"/>
    </location>
</feature>
<keyword evidence="10 15" id="KW-0418">Kinase</keyword>
<dbReference type="RefSeq" id="WP_377069422.1">
    <property type="nucleotide sequence ID" value="NZ_JBHSJJ010000027.1"/>
</dbReference>
<protein>
    <recommendedName>
        <fullName evidence="6 15">Phosphoenolpyruvate synthase</fullName>
        <shortName evidence="15">PEP synthase</shortName>
        <ecNumber evidence="5 15">2.7.9.2</ecNumber>
    </recommendedName>
    <alternativeName>
        <fullName evidence="13 15">Pyruvate, water dikinase</fullName>
    </alternativeName>
</protein>
<dbReference type="SUPFAM" id="SSF52009">
    <property type="entry name" value="Phosphohistidine domain"/>
    <property type="match status" value="1"/>
</dbReference>
<evidence type="ECO:0000256" key="14">
    <source>
        <dbReference type="ARBA" id="ARBA00047700"/>
    </source>
</evidence>
<dbReference type="SUPFAM" id="SSF51621">
    <property type="entry name" value="Phosphoenolpyruvate/pyruvate domain"/>
    <property type="match status" value="1"/>
</dbReference>
<dbReference type="Proteomes" id="UP001595818">
    <property type="component" value="Unassembled WGS sequence"/>
</dbReference>
<dbReference type="InterPro" id="IPR023151">
    <property type="entry name" value="PEP_util_CS"/>
</dbReference>
<dbReference type="Pfam" id="PF01326">
    <property type="entry name" value="PPDK_N"/>
    <property type="match status" value="1"/>
</dbReference>
<dbReference type="EC" id="2.7.9.2" evidence="5 15"/>
<sequence length="794" mass="88228">MSSYIRFLSEISNQHTAEVGGKNASLGEMIGVLGPKGIHIPAGFATTAQAYWDYLKHNNLRKKLEAALQKLDKKEFKNLPQIGKKIRDAILQGEFPPELAESIRRAYRKLEERETVLTSVAVRSSATAEDLPEASFAGQHDSFMNIQGPENTLEACRKCFASLFTDRAIRYREHNGFDHMKVALSAGVQKMVRSDKASAGVGFTILPDSGHEQVIFLTGSWGLGDNVVQGAVNADEFYVFKPALKKGMRAIISKHLGTKEKTMVYAKRTGGNENTTTNKTTPLKYRNRFVLNDEEITQLAIWSMEIEDHYGRPMDIEWAKDGESGELYIVQARPETVHSGKTKSKIKEYRLKNKGKVLAYGTAVGEKIAKGVSRILDSPDDADKLREGDVLVTDITNPDWDNVMKKASAIITNSGGRTSHAAIVARELGAVAVVGTGNGTEKIKDGQEVTVSCAEGNTGNAYEGFLEWEEEEIDFDKYEEPDTQVMLILADPGLAYNYSDYPVKGVGLLRLEFIINNTIQIHPLALLHFDELEDKKARKKIKELTPNYSEKRLFFVEKLAEGVATIAAAFYPREVIVRMSDFKSNEYANLIGGSAFEPHEENPMLGFRGASRYYSEEYKEGFRMECEAMKIVRDEMGFTNVKLMIPFCRTVEEGEKVIHLMGEFGLKQGWNGLEVYVMCEVPTNVIQAEEFAEIFDGFSIGSNDLTQLTLGLDRDSSRVNTLFDENNASARCLISMAIASAKKKGSKIGLCGQAPSDFPEFAKFLVEQGIDSISFNPDAVAKGIKNILEAEEKK</sequence>
<keyword evidence="11 15" id="KW-0067">ATP-binding</keyword>
<keyword evidence="9 15" id="KW-0547">Nucleotide-binding</keyword>
<dbReference type="InterPro" id="IPR018274">
    <property type="entry name" value="PEP_util_AS"/>
</dbReference>
<evidence type="ECO:0000259" key="16">
    <source>
        <dbReference type="Pfam" id="PF00391"/>
    </source>
</evidence>
<dbReference type="Gene3D" id="3.50.30.10">
    <property type="entry name" value="Phosphohistidine domain"/>
    <property type="match status" value="1"/>
</dbReference>
<dbReference type="Gene3D" id="3.30.1490.20">
    <property type="entry name" value="ATP-grasp fold, A domain"/>
    <property type="match status" value="1"/>
</dbReference>
<comment type="cofactor">
    <cofactor evidence="1 15">
        <name>Mg(2+)</name>
        <dbReference type="ChEBI" id="CHEBI:18420"/>
    </cofactor>
</comment>
<organism evidence="19 20">
    <name type="scientific">Negadavirga shengliensis</name>
    <dbReference type="NCBI Taxonomy" id="1389218"/>
    <lineage>
        <taxon>Bacteria</taxon>
        <taxon>Pseudomonadati</taxon>
        <taxon>Bacteroidota</taxon>
        <taxon>Cytophagia</taxon>
        <taxon>Cytophagales</taxon>
        <taxon>Cyclobacteriaceae</taxon>
        <taxon>Negadavirga</taxon>
    </lineage>
</organism>
<evidence type="ECO:0000256" key="7">
    <source>
        <dbReference type="ARBA" id="ARBA00022679"/>
    </source>
</evidence>
<evidence type="ECO:0000256" key="4">
    <source>
        <dbReference type="ARBA" id="ARBA00007837"/>
    </source>
</evidence>
<dbReference type="InterPro" id="IPR040442">
    <property type="entry name" value="Pyrv_kinase-like_dom_sf"/>
</dbReference>
<dbReference type="PROSITE" id="PS00742">
    <property type="entry name" value="PEP_ENZYMES_2"/>
    <property type="match status" value="1"/>
</dbReference>
<feature type="domain" description="Pyruvate phosphate dikinase AMP/ATP-binding" evidence="17">
    <location>
        <begin position="18"/>
        <end position="348"/>
    </location>
</feature>
<comment type="caution">
    <text evidence="19">The sequence shown here is derived from an EMBL/GenBank/DDBJ whole genome shotgun (WGS) entry which is preliminary data.</text>
</comment>
<feature type="domain" description="PEP-utilising enzyme mobile" evidence="16">
    <location>
        <begin position="386"/>
        <end position="456"/>
    </location>
</feature>
<dbReference type="InterPro" id="IPR015813">
    <property type="entry name" value="Pyrv/PenolPyrv_kinase-like_dom"/>
</dbReference>
<name>A0ABV9T8S7_9BACT</name>
<evidence type="ECO:0000256" key="2">
    <source>
        <dbReference type="ARBA" id="ARBA00002988"/>
    </source>
</evidence>
<dbReference type="InterPro" id="IPR002192">
    <property type="entry name" value="PPDK_AMP/ATP-bd"/>
</dbReference>
<reference evidence="20" key="1">
    <citation type="journal article" date="2019" name="Int. J. Syst. Evol. Microbiol.">
        <title>The Global Catalogue of Microorganisms (GCM) 10K type strain sequencing project: providing services to taxonomists for standard genome sequencing and annotation.</title>
        <authorList>
            <consortium name="The Broad Institute Genomics Platform"/>
            <consortium name="The Broad Institute Genome Sequencing Center for Infectious Disease"/>
            <person name="Wu L."/>
            <person name="Ma J."/>
        </authorList>
    </citation>
    <scope>NUCLEOTIDE SEQUENCE [LARGE SCALE GENOMIC DNA]</scope>
    <source>
        <strain evidence="20">CGMCC 4.7466</strain>
    </source>
</reference>
<evidence type="ECO:0000256" key="13">
    <source>
        <dbReference type="ARBA" id="ARBA00033470"/>
    </source>
</evidence>
<evidence type="ECO:0000313" key="19">
    <source>
        <dbReference type="EMBL" id="MFC4875014.1"/>
    </source>
</evidence>
<gene>
    <name evidence="19" type="primary">ppsA</name>
    <name evidence="19" type="ORF">ACFPFU_25145</name>
</gene>
<evidence type="ECO:0000256" key="10">
    <source>
        <dbReference type="ARBA" id="ARBA00022777"/>
    </source>
</evidence>
<dbReference type="InterPro" id="IPR036637">
    <property type="entry name" value="Phosphohistidine_dom_sf"/>
</dbReference>
<evidence type="ECO:0000256" key="12">
    <source>
        <dbReference type="ARBA" id="ARBA00022842"/>
    </source>
</evidence>
<comment type="function">
    <text evidence="2 15">Catalyzes the phosphorylation of pyruvate to phosphoenolpyruvate.</text>
</comment>
<evidence type="ECO:0000313" key="20">
    <source>
        <dbReference type="Proteomes" id="UP001595818"/>
    </source>
</evidence>
<evidence type="ECO:0000256" key="9">
    <source>
        <dbReference type="ARBA" id="ARBA00022741"/>
    </source>
</evidence>
<dbReference type="PIRSF" id="PIRSF000854">
    <property type="entry name" value="PEP_synthase"/>
    <property type="match status" value="1"/>
</dbReference>
<comment type="pathway">
    <text evidence="3 15">Carbohydrate biosynthesis; gluconeogenesis.</text>
</comment>
<dbReference type="PANTHER" id="PTHR43030">
    <property type="entry name" value="PHOSPHOENOLPYRUVATE SYNTHASE"/>
    <property type="match status" value="1"/>
</dbReference>
<evidence type="ECO:0000259" key="17">
    <source>
        <dbReference type="Pfam" id="PF01326"/>
    </source>
</evidence>
<keyword evidence="7 15" id="KW-0808">Transferase</keyword>
<dbReference type="GO" id="GO:0008986">
    <property type="term" value="F:pyruvate, water dikinase activity"/>
    <property type="evidence" value="ECO:0007669"/>
    <property type="project" value="UniProtKB-EC"/>
</dbReference>
<comment type="catalytic activity">
    <reaction evidence="14 15">
        <text>pyruvate + ATP + H2O = phosphoenolpyruvate + AMP + phosphate + 2 H(+)</text>
        <dbReference type="Rhea" id="RHEA:11364"/>
        <dbReference type="ChEBI" id="CHEBI:15361"/>
        <dbReference type="ChEBI" id="CHEBI:15377"/>
        <dbReference type="ChEBI" id="CHEBI:15378"/>
        <dbReference type="ChEBI" id="CHEBI:30616"/>
        <dbReference type="ChEBI" id="CHEBI:43474"/>
        <dbReference type="ChEBI" id="CHEBI:58702"/>
        <dbReference type="ChEBI" id="CHEBI:456215"/>
        <dbReference type="EC" id="2.7.9.2"/>
    </reaction>
</comment>
<dbReference type="SUPFAM" id="SSF56059">
    <property type="entry name" value="Glutathione synthetase ATP-binding domain-like"/>
    <property type="match status" value="1"/>
</dbReference>
<evidence type="ECO:0000256" key="5">
    <source>
        <dbReference type="ARBA" id="ARBA00011996"/>
    </source>
</evidence>
<dbReference type="Pfam" id="PF00391">
    <property type="entry name" value="PEP-utilizers"/>
    <property type="match status" value="1"/>
</dbReference>
<dbReference type="InterPro" id="IPR013815">
    <property type="entry name" value="ATP_grasp_subdomain_1"/>
</dbReference>
<evidence type="ECO:0000259" key="18">
    <source>
        <dbReference type="Pfam" id="PF02896"/>
    </source>
</evidence>
<dbReference type="PANTHER" id="PTHR43030:SF1">
    <property type="entry name" value="PHOSPHOENOLPYRUVATE SYNTHASE"/>
    <property type="match status" value="1"/>
</dbReference>
<evidence type="ECO:0000256" key="11">
    <source>
        <dbReference type="ARBA" id="ARBA00022840"/>
    </source>
</evidence>
<dbReference type="InterPro" id="IPR006319">
    <property type="entry name" value="PEP_synth"/>
</dbReference>
<proteinExistence type="inferred from homology"/>
<keyword evidence="8 15" id="KW-0479">Metal-binding</keyword>
<keyword evidence="20" id="KW-1185">Reference proteome</keyword>
<dbReference type="Gene3D" id="3.20.20.60">
    <property type="entry name" value="Phosphoenolpyruvate-binding domains"/>
    <property type="match status" value="1"/>
</dbReference>
<accession>A0ABV9T8S7</accession>
<dbReference type="Pfam" id="PF02896">
    <property type="entry name" value="PEP-utilizers_C"/>
    <property type="match status" value="1"/>
</dbReference>